<protein>
    <submittedName>
        <fullName evidence="1">Uncharacterized protein</fullName>
    </submittedName>
</protein>
<accession>K1UC24</accession>
<dbReference type="EMBL" id="AJWZ01000221">
    <property type="protein sequence ID" value="EKC77519.1"/>
    <property type="molecule type" value="Genomic_DNA"/>
</dbReference>
<evidence type="ECO:0000313" key="1">
    <source>
        <dbReference type="EMBL" id="EKC77519.1"/>
    </source>
</evidence>
<comment type="caution">
    <text evidence="1">The sequence shown here is derived from an EMBL/GenBank/DDBJ whole genome shotgun (WGS) entry which is preliminary data.</text>
</comment>
<gene>
    <name evidence="1" type="ORF">OBE_00310</name>
</gene>
<proteinExistence type="predicted"/>
<reference evidence="1" key="1">
    <citation type="journal article" date="2013" name="Environ. Microbiol.">
        <title>Microbiota from the distal guts of lean and obese adolescents exhibit partial functional redundancy besides clear differences in community structure.</title>
        <authorList>
            <person name="Ferrer M."/>
            <person name="Ruiz A."/>
            <person name="Lanza F."/>
            <person name="Haange S.B."/>
            <person name="Oberbach A."/>
            <person name="Till H."/>
            <person name="Bargiela R."/>
            <person name="Campoy C."/>
            <person name="Segura M.T."/>
            <person name="Richter M."/>
            <person name="von Bergen M."/>
            <person name="Seifert J."/>
            <person name="Suarez A."/>
        </authorList>
    </citation>
    <scope>NUCLEOTIDE SEQUENCE</scope>
</reference>
<sequence length="57" mass="6692">MEAKNKTSVKYGKSELMKSKRFLQDRDILNALLNDEDEYSVEEADDILKKWKKGKVN</sequence>
<dbReference type="AlphaFoldDB" id="K1UC24"/>
<name>K1UC24_9ZZZZ</name>
<organism evidence="1">
    <name type="scientific">human gut metagenome</name>
    <dbReference type="NCBI Taxonomy" id="408170"/>
    <lineage>
        <taxon>unclassified sequences</taxon>
        <taxon>metagenomes</taxon>
        <taxon>organismal metagenomes</taxon>
    </lineage>
</organism>